<accession>A0A6P7XBS0</accession>
<keyword evidence="7 10" id="KW-0472">Membrane</keyword>
<evidence type="ECO:0000256" key="4">
    <source>
        <dbReference type="ARBA" id="ARBA00022692"/>
    </source>
</evidence>
<dbReference type="OrthoDB" id="9895897at2759"/>
<evidence type="ECO:0000256" key="10">
    <source>
        <dbReference type="RuleBase" id="RU363047"/>
    </source>
</evidence>
<keyword evidence="6 10" id="KW-1133">Transmembrane helix</keyword>
<dbReference type="Pfam" id="PF13853">
    <property type="entry name" value="7tm_4"/>
    <property type="match status" value="1"/>
</dbReference>
<dbReference type="GeneID" id="115462126"/>
<comment type="subcellular location">
    <subcellularLocation>
        <location evidence="1 10">Cell membrane</location>
        <topology evidence="1 10">Multi-pass membrane protein</topology>
    </subcellularLocation>
</comment>
<dbReference type="GO" id="GO:0004984">
    <property type="term" value="F:olfactory receptor activity"/>
    <property type="evidence" value="ECO:0007669"/>
    <property type="project" value="InterPro"/>
</dbReference>
<dbReference type="Gene3D" id="1.20.1070.10">
    <property type="entry name" value="Rhodopsin 7-helix transmembrane proteins"/>
    <property type="match status" value="1"/>
</dbReference>
<dbReference type="CDD" id="cd15225">
    <property type="entry name" value="7tmA_OR10A-like"/>
    <property type="match status" value="1"/>
</dbReference>
<feature type="transmembrane region" description="Helical" evidence="10">
    <location>
        <begin position="25"/>
        <end position="51"/>
    </location>
</feature>
<dbReference type="SUPFAM" id="SSF81321">
    <property type="entry name" value="Family A G protein-coupled receptor-like"/>
    <property type="match status" value="1"/>
</dbReference>
<name>A0A6P7XBS0_9AMPH</name>
<evidence type="ECO:0000256" key="7">
    <source>
        <dbReference type="ARBA" id="ARBA00023136"/>
    </source>
</evidence>
<dbReference type="InterPro" id="IPR017452">
    <property type="entry name" value="GPCR_Rhodpsn_7TM"/>
</dbReference>
<dbReference type="FunCoup" id="A0A6P7XBS0">
    <property type="interactions" value="393"/>
</dbReference>
<evidence type="ECO:0000313" key="13">
    <source>
        <dbReference type="RefSeq" id="XP_030048025.1"/>
    </source>
</evidence>
<dbReference type="InterPro" id="IPR000276">
    <property type="entry name" value="GPCR_Rhodpsn"/>
</dbReference>
<dbReference type="InParanoid" id="A0A6P7XBS0"/>
<dbReference type="GO" id="GO:0004930">
    <property type="term" value="F:G protein-coupled receptor activity"/>
    <property type="evidence" value="ECO:0007669"/>
    <property type="project" value="UniProtKB-KW"/>
</dbReference>
<protein>
    <recommendedName>
        <fullName evidence="10">Olfactory receptor</fullName>
    </recommendedName>
</protein>
<evidence type="ECO:0000256" key="1">
    <source>
        <dbReference type="ARBA" id="ARBA00004651"/>
    </source>
</evidence>
<keyword evidence="9" id="KW-0297">G-protein coupled receptor</keyword>
<dbReference type="InterPro" id="IPR000725">
    <property type="entry name" value="Olfact_rcpt"/>
</dbReference>
<organism evidence="12 13">
    <name type="scientific">Microcaecilia unicolor</name>
    <dbReference type="NCBI Taxonomy" id="1415580"/>
    <lineage>
        <taxon>Eukaryota</taxon>
        <taxon>Metazoa</taxon>
        <taxon>Chordata</taxon>
        <taxon>Craniata</taxon>
        <taxon>Vertebrata</taxon>
        <taxon>Euteleostomi</taxon>
        <taxon>Amphibia</taxon>
        <taxon>Gymnophiona</taxon>
        <taxon>Siphonopidae</taxon>
        <taxon>Microcaecilia</taxon>
    </lineage>
</organism>
<keyword evidence="12" id="KW-1185">Reference proteome</keyword>
<feature type="transmembrane region" description="Helical" evidence="10">
    <location>
        <begin position="99"/>
        <end position="120"/>
    </location>
</feature>
<evidence type="ECO:0000313" key="12">
    <source>
        <dbReference type="Proteomes" id="UP000515156"/>
    </source>
</evidence>
<gene>
    <name evidence="13" type="primary">LOC115462126</name>
</gene>
<evidence type="ECO:0000256" key="8">
    <source>
        <dbReference type="ARBA" id="ARBA00023224"/>
    </source>
</evidence>
<keyword evidence="5 10" id="KW-0552">Olfaction</keyword>
<evidence type="ECO:0000256" key="5">
    <source>
        <dbReference type="ARBA" id="ARBA00022725"/>
    </source>
</evidence>
<sequence length="314" mass="35616">MKRDNLTSVTEFILLGLSSDPKIQLLLFLVFLIIYIITVAGNMLIIIIVIVDSRLHTPMYFFLTNLSFLEVCYSSAIVPKALVHFLVERKTISFPECAAQMYIALSLGETECLLLGVMAYDRYVAICHPLHYTVIMNKRVCIMMASASWTGGFVLSLVDSVFTLRLPYCGPNEMNHFVCEVPVIIHLACTDTKTTELIIFLVAVVVLLIPFFLILISYLRIISTVLKIRSAEGRHKAFSTCASHLIVVTLFYGTIIFMYMRPKSSHSQEQDKRITVFYTVVTPMLNPMIYSLKNKEVKGALRKATRRTRDANFT</sequence>
<proteinExistence type="inferred from homology"/>
<reference evidence="13" key="1">
    <citation type="submission" date="2025-08" db="UniProtKB">
        <authorList>
            <consortium name="RefSeq"/>
        </authorList>
    </citation>
    <scope>IDENTIFICATION</scope>
</reference>
<dbReference type="RefSeq" id="XP_030048025.1">
    <property type="nucleotide sequence ID" value="XM_030192165.1"/>
</dbReference>
<feature type="domain" description="G-protein coupled receptors family 1 profile" evidence="11">
    <location>
        <begin position="41"/>
        <end position="290"/>
    </location>
</feature>
<feature type="transmembrane region" description="Helical" evidence="10">
    <location>
        <begin position="63"/>
        <end position="87"/>
    </location>
</feature>
<keyword evidence="9" id="KW-0675">Receptor</keyword>
<feature type="transmembrane region" description="Helical" evidence="10">
    <location>
        <begin position="237"/>
        <end position="259"/>
    </location>
</feature>
<dbReference type="PANTHER" id="PTHR26453">
    <property type="entry name" value="OLFACTORY RECEPTOR"/>
    <property type="match status" value="1"/>
</dbReference>
<dbReference type="AlphaFoldDB" id="A0A6P7XBS0"/>
<keyword evidence="3 10" id="KW-0716">Sensory transduction</keyword>
<comment type="similarity">
    <text evidence="9">Belongs to the G-protein coupled receptor 1 family.</text>
</comment>
<evidence type="ECO:0000256" key="2">
    <source>
        <dbReference type="ARBA" id="ARBA00022475"/>
    </source>
</evidence>
<keyword evidence="2 10" id="KW-1003">Cell membrane</keyword>
<dbReference type="FunFam" id="1.20.1070.10:FF:000001">
    <property type="entry name" value="Olfactory receptor"/>
    <property type="match status" value="1"/>
</dbReference>
<dbReference type="PRINTS" id="PR00245">
    <property type="entry name" value="OLFACTORYR"/>
</dbReference>
<evidence type="ECO:0000259" key="11">
    <source>
        <dbReference type="PROSITE" id="PS50262"/>
    </source>
</evidence>
<dbReference type="Proteomes" id="UP000515156">
    <property type="component" value="Chromosome 2"/>
</dbReference>
<evidence type="ECO:0000256" key="9">
    <source>
        <dbReference type="RuleBase" id="RU000688"/>
    </source>
</evidence>
<dbReference type="PROSITE" id="PS00237">
    <property type="entry name" value="G_PROTEIN_RECEP_F1_1"/>
    <property type="match status" value="1"/>
</dbReference>
<keyword evidence="8 9" id="KW-0807">Transducer</keyword>
<dbReference type="GO" id="GO:0005886">
    <property type="term" value="C:plasma membrane"/>
    <property type="evidence" value="ECO:0007669"/>
    <property type="project" value="UniProtKB-SubCell"/>
</dbReference>
<evidence type="ECO:0000256" key="6">
    <source>
        <dbReference type="ARBA" id="ARBA00022989"/>
    </source>
</evidence>
<keyword evidence="4 9" id="KW-0812">Transmembrane</keyword>
<feature type="transmembrane region" description="Helical" evidence="10">
    <location>
        <begin position="197"/>
        <end position="216"/>
    </location>
</feature>
<dbReference type="PRINTS" id="PR00237">
    <property type="entry name" value="GPCRRHODOPSN"/>
</dbReference>
<feature type="transmembrane region" description="Helical" evidence="10">
    <location>
        <begin position="274"/>
        <end position="292"/>
    </location>
</feature>
<evidence type="ECO:0000256" key="3">
    <source>
        <dbReference type="ARBA" id="ARBA00022606"/>
    </source>
</evidence>
<feature type="transmembrane region" description="Helical" evidence="10">
    <location>
        <begin position="140"/>
        <end position="158"/>
    </location>
</feature>
<dbReference type="KEGG" id="muo:115462126"/>
<dbReference type="PROSITE" id="PS50262">
    <property type="entry name" value="G_PROTEIN_RECEP_F1_2"/>
    <property type="match status" value="1"/>
</dbReference>